<evidence type="ECO:0000256" key="3">
    <source>
        <dbReference type="ARBA" id="ARBA00023125"/>
    </source>
</evidence>
<evidence type="ECO:0000256" key="2">
    <source>
        <dbReference type="ARBA" id="ARBA00023015"/>
    </source>
</evidence>
<feature type="domain" description="HTH merR-type" evidence="5">
    <location>
        <begin position="8"/>
        <end position="77"/>
    </location>
</feature>
<reference evidence="7" key="1">
    <citation type="journal article" date="2019" name="Int. J. Syst. Evol. Microbiol.">
        <title>The Global Catalogue of Microorganisms (GCM) 10K type strain sequencing project: providing services to taxonomists for standard genome sequencing and annotation.</title>
        <authorList>
            <consortium name="The Broad Institute Genomics Platform"/>
            <consortium name="The Broad Institute Genome Sequencing Center for Infectious Disease"/>
            <person name="Wu L."/>
            <person name="Ma J."/>
        </authorList>
    </citation>
    <scope>NUCLEOTIDE SEQUENCE [LARGE SCALE GENOMIC DNA]</scope>
    <source>
        <strain evidence="7">CCUG 59778</strain>
    </source>
</reference>
<keyword evidence="1" id="KW-0678">Repressor</keyword>
<dbReference type="EMBL" id="JBHSEC010000002">
    <property type="protein sequence ID" value="MFC4409309.1"/>
    <property type="molecule type" value="Genomic_DNA"/>
</dbReference>
<evidence type="ECO:0000256" key="4">
    <source>
        <dbReference type="ARBA" id="ARBA00023163"/>
    </source>
</evidence>
<dbReference type="PANTHER" id="PTHR30204">
    <property type="entry name" value="REDOX-CYCLING DRUG-SENSING TRANSCRIPTIONAL ACTIVATOR SOXR"/>
    <property type="match status" value="1"/>
</dbReference>
<accession>A0ABV8X2H2</accession>
<proteinExistence type="predicted"/>
<dbReference type="Gene3D" id="1.10.1240.10">
    <property type="entry name" value="Methionine synthase domain"/>
    <property type="match status" value="1"/>
</dbReference>
<evidence type="ECO:0000256" key="1">
    <source>
        <dbReference type="ARBA" id="ARBA00022491"/>
    </source>
</evidence>
<dbReference type="CDD" id="cd01104">
    <property type="entry name" value="HTH_MlrA-CarA"/>
    <property type="match status" value="1"/>
</dbReference>
<dbReference type="PROSITE" id="PS50937">
    <property type="entry name" value="HTH_MERR_2"/>
    <property type="match status" value="1"/>
</dbReference>
<name>A0ABV8X2H2_9LACT</name>
<dbReference type="InterPro" id="IPR036594">
    <property type="entry name" value="Meth_synthase_dom"/>
</dbReference>
<dbReference type="Gene3D" id="1.10.1660.10">
    <property type="match status" value="1"/>
</dbReference>
<dbReference type="Gene3D" id="3.40.50.280">
    <property type="entry name" value="Cobalamin-binding domain"/>
    <property type="match status" value="1"/>
</dbReference>
<protein>
    <submittedName>
        <fullName evidence="6">MerR family transcriptional regulator</fullName>
    </submittedName>
</protein>
<evidence type="ECO:0000313" key="6">
    <source>
        <dbReference type="EMBL" id="MFC4409309.1"/>
    </source>
</evidence>
<dbReference type="InterPro" id="IPR003759">
    <property type="entry name" value="Cbl-bd_cap"/>
</dbReference>
<dbReference type="InterPro" id="IPR036724">
    <property type="entry name" value="Cobalamin-bd_sf"/>
</dbReference>
<comment type="caution">
    <text evidence="6">The sequence shown here is derived from an EMBL/GenBank/DDBJ whole genome shotgun (WGS) entry which is preliminary data.</text>
</comment>
<evidence type="ECO:0000259" key="5">
    <source>
        <dbReference type="PROSITE" id="PS50937"/>
    </source>
</evidence>
<dbReference type="PANTHER" id="PTHR30204:SF69">
    <property type="entry name" value="MERR-FAMILY TRANSCRIPTIONAL REGULATOR"/>
    <property type="match status" value="1"/>
</dbReference>
<dbReference type="Pfam" id="PF02607">
    <property type="entry name" value="B12-binding_2"/>
    <property type="match status" value="1"/>
</dbReference>
<keyword evidence="7" id="KW-1185">Reference proteome</keyword>
<dbReference type="InterPro" id="IPR009061">
    <property type="entry name" value="DNA-bd_dom_put_sf"/>
</dbReference>
<dbReference type="InterPro" id="IPR000551">
    <property type="entry name" value="MerR-type_HTH_dom"/>
</dbReference>
<sequence length="296" mass="33846">MFNDHERSYTIQQVSEMTGLSKQVIRKWEDRYGIIRPDRLENGYRVYSQDEVKLLKDITSFVNAGYTIKQAAQMAQNQTISNRTPIESDFTTYINSLEEAGQQLDDIKLLQLLQQAQYTYGMELLIQDILLPFLKRIGQLWCDHRWGEFQEAVSSQTIRDYLAQARRSIIVSEHAPLVVGSCLPREQHEIPMQILLLQFRIRGYRTLMIGPSPATTAIQSTVERTNPEIVLLTATTSFPFNDGGVFLKDLDDFASKHRQTKFFIGGTAAREQLNLMNLSSIQFADNIDRVLTSASS</sequence>
<organism evidence="6 7">
    <name type="scientific">Chungangia koreensis</name>
    <dbReference type="NCBI Taxonomy" id="752657"/>
    <lineage>
        <taxon>Bacteria</taxon>
        <taxon>Bacillati</taxon>
        <taxon>Bacillota</taxon>
        <taxon>Bacilli</taxon>
        <taxon>Lactobacillales</taxon>
        <taxon>Chungangia</taxon>
    </lineage>
</organism>
<dbReference type="RefSeq" id="WP_378151911.1">
    <property type="nucleotide sequence ID" value="NZ_JBHSEC010000002.1"/>
</dbReference>
<gene>
    <name evidence="6" type="ORF">ACFOZY_02540</name>
</gene>
<keyword evidence="4" id="KW-0804">Transcription</keyword>
<dbReference type="Pfam" id="PF13411">
    <property type="entry name" value="MerR_1"/>
    <property type="match status" value="1"/>
</dbReference>
<dbReference type="InterPro" id="IPR047057">
    <property type="entry name" value="MerR_fam"/>
</dbReference>
<dbReference type="Proteomes" id="UP001595817">
    <property type="component" value="Unassembled WGS sequence"/>
</dbReference>
<evidence type="ECO:0000313" key="7">
    <source>
        <dbReference type="Proteomes" id="UP001595817"/>
    </source>
</evidence>
<keyword evidence="2" id="KW-0805">Transcription regulation</keyword>
<dbReference type="SUPFAM" id="SSF46955">
    <property type="entry name" value="Putative DNA-binding domain"/>
    <property type="match status" value="1"/>
</dbReference>
<keyword evidence="3" id="KW-0238">DNA-binding</keyword>
<dbReference type="SMART" id="SM00422">
    <property type="entry name" value="HTH_MERR"/>
    <property type="match status" value="1"/>
</dbReference>
<dbReference type="SUPFAM" id="SSF52242">
    <property type="entry name" value="Cobalamin (vitamin B12)-binding domain"/>
    <property type="match status" value="1"/>
</dbReference>